<sequence>MLVFSSCAGLSGLIFNKSTGHDEPSLITPEANRLLVALYNKNREIKTFKGTGRMNLSNKNSEVISADIAWVAENNDKIYIAVRGILGQPIAGIATDGKYVYFASHTEKVFHKKRSDNADLKRFISIPIKIKDIILFLSGRSPVCAFDTASAEEIEGKGIVLVLKNKAAELVEKIYFDNDGKNVMQIDMFDSGDLLYRVFLNDEMLVKEYHIPSKLIISDEPGNYFKLDINRYWADEPVSSSVFVLKPPE</sequence>
<accession>E1YH52</accession>
<organism evidence="1">
    <name type="scientific">uncultured Desulfobacterium sp</name>
    <dbReference type="NCBI Taxonomy" id="201089"/>
    <lineage>
        <taxon>Bacteria</taxon>
        <taxon>Pseudomonadati</taxon>
        <taxon>Thermodesulfobacteriota</taxon>
        <taxon>Desulfobacteria</taxon>
        <taxon>Desulfobacterales</taxon>
        <taxon>Desulfobacteriaceae</taxon>
        <taxon>Desulfobacterium</taxon>
        <taxon>environmental samples</taxon>
    </lineage>
</organism>
<reference evidence="1" key="1">
    <citation type="journal article" date="2011" name="Environ. Microbiol.">
        <title>Genomic insights into the metabolic potential of the polycyclic aromatic hydrocarbon degrading sulfate-reducing Deltaproteobacterium N47.</title>
        <authorList>
            <person name="Bergmann F."/>
            <person name="Selesi D."/>
            <person name="Weinmaier T."/>
            <person name="Tischler P."/>
            <person name="Rattei T."/>
            <person name="Meckenstock R.U."/>
        </authorList>
    </citation>
    <scope>NUCLEOTIDE SEQUENCE</scope>
</reference>
<dbReference type="AlphaFoldDB" id="E1YH52"/>
<evidence type="ECO:0008006" key="2">
    <source>
        <dbReference type="Google" id="ProtNLM"/>
    </source>
</evidence>
<name>E1YH52_9BACT</name>
<dbReference type="EMBL" id="FR695873">
    <property type="protein sequence ID" value="CBX29896.1"/>
    <property type="molecule type" value="Genomic_DNA"/>
</dbReference>
<proteinExistence type="predicted"/>
<protein>
    <recommendedName>
        <fullName evidence="2">Lipoprotein</fullName>
    </recommendedName>
</protein>
<evidence type="ECO:0000313" key="1">
    <source>
        <dbReference type="EMBL" id="CBX29896.1"/>
    </source>
</evidence>
<gene>
    <name evidence="1" type="ORF">N47_F15910</name>
</gene>